<evidence type="ECO:0000313" key="2">
    <source>
        <dbReference type="Proteomes" id="UP000450457"/>
    </source>
</evidence>
<protein>
    <recommendedName>
        <fullName evidence="3">Permuted papain-like amidase enzyme, YaeF/YiiX, C92 family</fullName>
    </recommendedName>
</protein>
<evidence type="ECO:0000313" key="1">
    <source>
        <dbReference type="EMBL" id="MYL71104.1"/>
    </source>
</evidence>
<dbReference type="Gene3D" id="3.90.1720.10">
    <property type="entry name" value="endopeptidase domain like (from Nostoc punctiforme)"/>
    <property type="match status" value="1"/>
</dbReference>
<proteinExistence type="predicted"/>
<reference evidence="1 2" key="1">
    <citation type="submission" date="2019-11" db="EMBL/GenBank/DDBJ databases">
        <title>Genome sequences of 17 halophilic strains isolated from different environments.</title>
        <authorList>
            <person name="Furrow R.E."/>
        </authorList>
    </citation>
    <scope>NUCLEOTIDE SEQUENCE [LARGE SCALE GENOMIC DNA]</scope>
    <source>
        <strain evidence="1 2">SL-4</strain>
    </source>
</reference>
<name>A0A845FBE6_9BACI</name>
<gene>
    <name evidence="1" type="ORF">GLW00_09580</name>
</gene>
<dbReference type="Pfam" id="PF05708">
    <property type="entry name" value="Peptidase_C92"/>
    <property type="match status" value="1"/>
</dbReference>
<comment type="caution">
    <text evidence="1">The sequence shown here is derived from an EMBL/GenBank/DDBJ whole genome shotgun (WGS) entry which is preliminary data.</text>
</comment>
<sequence>MYMKKLFLFISTLFFAWMIKPKKVLAPLKQEHEHLYPGTNLTIIPGDLLFSPIGKKESRYIGHVGIVTKNNTVIHSIPSGVIQNQMEAYFNKFSNIRIYSALDTKSGEAAADYAVKLQKENPMATYKIWTPIGRTNVEQYCTKIVWQAYQFGAGVNLGKVSPYAKSVHPERLKDRRYLFKK</sequence>
<evidence type="ECO:0008006" key="3">
    <source>
        <dbReference type="Google" id="ProtNLM"/>
    </source>
</evidence>
<dbReference type="Proteomes" id="UP000450457">
    <property type="component" value="Unassembled WGS sequence"/>
</dbReference>
<organism evidence="1 2">
    <name type="scientific">Halobacillus litoralis</name>
    <dbReference type="NCBI Taxonomy" id="45668"/>
    <lineage>
        <taxon>Bacteria</taxon>
        <taxon>Bacillati</taxon>
        <taxon>Bacillota</taxon>
        <taxon>Bacilli</taxon>
        <taxon>Bacillales</taxon>
        <taxon>Bacillaceae</taxon>
        <taxon>Halobacillus</taxon>
    </lineage>
</organism>
<dbReference type="InterPro" id="IPR038765">
    <property type="entry name" value="Papain-like_cys_pep_sf"/>
</dbReference>
<dbReference type="InterPro" id="IPR024453">
    <property type="entry name" value="Peptidase_C92"/>
</dbReference>
<dbReference type="EMBL" id="WMFA01000002">
    <property type="protein sequence ID" value="MYL71104.1"/>
    <property type="molecule type" value="Genomic_DNA"/>
</dbReference>
<accession>A0A845FBE6</accession>
<dbReference type="SUPFAM" id="SSF54001">
    <property type="entry name" value="Cysteine proteinases"/>
    <property type="match status" value="1"/>
</dbReference>
<dbReference type="AlphaFoldDB" id="A0A845FBE6"/>